<comment type="caution">
    <text evidence="7">The sequence shown here is derived from an EMBL/GenBank/DDBJ whole genome shotgun (WGS) entry which is preliminary data.</text>
</comment>
<feature type="compositionally biased region" description="Polar residues" evidence="5">
    <location>
        <begin position="730"/>
        <end position="754"/>
    </location>
</feature>
<dbReference type="InterPro" id="IPR016024">
    <property type="entry name" value="ARM-type_fold"/>
</dbReference>
<keyword evidence="4" id="KW-0539">Nucleus</keyword>
<name>A0A8H2WCR3_9AGAM</name>
<dbReference type="PANTHER" id="PTHR34105:SF1">
    <property type="entry name" value="PROLINE-, GLUTAMIC ACID- AND LEUCINE-RICH PROTEIN 1"/>
    <property type="match status" value="1"/>
</dbReference>
<evidence type="ECO:0000259" key="6">
    <source>
        <dbReference type="Pfam" id="PF08167"/>
    </source>
</evidence>
<dbReference type="SUPFAM" id="SSF48371">
    <property type="entry name" value="ARM repeat"/>
    <property type="match status" value="1"/>
</dbReference>
<comment type="similarity">
    <text evidence="2">Belongs to the RIX1/PELP1 family.</text>
</comment>
<evidence type="ECO:0000256" key="1">
    <source>
        <dbReference type="ARBA" id="ARBA00004123"/>
    </source>
</evidence>
<evidence type="ECO:0000256" key="3">
    <source>
        <dbReference type="ARBA" id="ARBA00021502"/>
    </source>
</evidence>
<dbReference type="PANTHER" id="PTHR34105">
    <property type="entry name" value="PROLINE-, GLUTAMIC ACID- AND LEUCINE-RICH PROTEIN 1"/>
    <property type="match status" value="1"/>
</dbReference>
<evidence type="ECO:0000256" key="4">
    <source>
        <dbReference type="ARBA" id="ARBA00023242"/>
    </source>
</evidence>
<evidence type="ECO:0000313" key="8">
    <source>
        <dbReference type="Proteomes" id="UP000663846"/>
    </source>
</evidence>
<dbReference type="GO" id="GO:0005634">
    <property type="term" value="C:nucleus"/>
    <property type="evidence" value="ECO:0007669"/>
    <property type="project" value="UniProtKB-SubCell"/>
</dbReference>
<comment type="subcellular location">
    <subcellularLocation>
        <location evidence="1">Nucleus</location>
    </subcellularLocation>
</comment>
<dbReference type="AlphaFoldDB" id="A0A8H2WCR3"/>
<dbReference type="Proteomes" id="UP000663846">
    <property type="component" value="Unassembled WGS sequence"/>
</dbReference>
<evidence type="ECO:0000256" key="2">
    <source>
        <dbReference type="ARBA" id="ARBA00010511"/>
    </source>
</evidence>
<organism evidence="7 8">
    <name type="scientific">Rhizoctonia solani</name>
    <dbReference type="NCBI Taxonomy" id="456999"/>
    <lineage>
        <taxon>Eukaryota</taxon>
        <taxon>Fungi</taxon>
        <taxon>Dikarya</taxon>
        <taxon>Basidiomycota</taxon>
        <taxon>Agaricomycotina</taxon>
        <taxon>Agaricomycetes</taxon>
        <taxon>Cantharellales</taxon>
        <taxon>Ceratobasidiaceae</taxon>
        <taxon>Rhizoctonia</taxon>
    </lineage>
</organism>
<feature type="domain" description="Pre-rRNA-processing protein RIX1 N-terminal" evidence="6">
    <location>
        <begin position="11"/>
        <end position="193"/>
    </location>
</feature>
<accession>A0A8H2WCR3</accession>
<dbReference type="InterPro" id="IPR012583">
    <property type="entry name" value="RIX1_N"/>
</dbReference>
<dbReference type="GO" id="GO:0006364">
    <property type="term" value="P:rRNA processing"/>
    <property type="evidence" value="ECO:0007669"/>
    <property type="project" value="TreeGrafter"/>
</dbReference>
<protein>
    <recommendedName>
        <fullName evidence="3">Pre-rRNA-processing protein RIX1</fullName>
    </recommendedName>
</protein>
<reference evidence="7" key="1">
    <citation type="submission" date="2021-01" db="EMBL/GenBank/DDBJ databases">
        <authorList>
            <person name="Kaushik A."/>
        </authorList>
    </citation>
    <scope>NUCLEOTIDE SEQUENCE</scope>
    <source>
        <strain evidence="7">AG1-1C</strain>
    </source>
</reference>
<evidence type="ECO:0000313" key="7">
    <source>
        <dbReference type="EMBL" id="CAE6366567.1"/>
    </source>
</evidence>
<proteinExistence type="inferred from homology"/>
<evidence type="ECO:0000256" key="5">
    <source>
        <dbReference type="SAM" id="MobiDB-lite"/>
    </source>
</evidence>
<dbReference type="EMBL" id="CAJMWS010000111">
    <property type="protein sequence ID" value="CAE6366567.1"/>
    <property type="molecule type" value="Genomic_DNA"/>
</dbReference>
<feature type="region of interest" description="Disordered" evidence="5">
    <location>
        <begin position="730"/>
        <end position="777"/>
    </location>
</feature>
<sequence>MSTTKHPLELVLQNHIGTDESALKYLPNVLTMVQQPEMFAETRVLGKWNARISSFLHSREAASRWVGLYIARYTALGSREILIDNAQGWVGVVLPMLSKPEPTPNHYAAISLLSYIFTAVTDMPEFQRQVVIPNVQKCSQALLALAKNSESEFDLKLLAINTLTQLTNYHPTHHKALHQQLFNFTLEHLQGSFPLPSNASLIVDSQLPSFSTSVIKLHAALALTGGKVGAGMMWRQSLDSTVGTIWETLSTLRSTYADVPRPSAITAPFSLPELPADPALAGPIALDRFRGMARLLLYLLGTPTSRPVSIPLGQLSHLSLTLLRFSTNPQVHPTNIIYEAVQRTNEDAIVPDLSAAGCMLAQQLAQTCGKLFTPYVSQVFTAITLKLEQNITTELQTRLLATIHPILANTHHPAPSESYNRLGARVLKILTPLLPSSRTYSQTQTPQENTTKGKKRARYEGDELFSHSSSLSSDSLLLPADEKLHISALFALAALLPTLPQTTQITIHRTLLALLLHLPRKGSARRLAQEVSRVYASKLGDSPSGMLGVGVKALNGIDQPYDPHSTPGIDHHHIVHQFLNPRVPPNSKSGPTIEDIPLFWKDEEDEETEEFRHTAGIVTGGEISASKPLLEIHEGPKGTDHPAKGWNTEVPNLIQNAMVSGVSKPNALAMASAPLLGSQPTTAPAAPASSVMLSSTPPIAPPPISTNTSLSSSSGPQLTTTIPATSLFYSPGVSNTTGTSTLVPIAGPSSQQLSAPEDNDDDEPMPQIDLGSDSGED</sequence>
<gene>
    <name evidence="7" type="ORF">RDB_LOCUS22677</name>
</gene>
<dbReference type="Pfam" id="PF08167">
    <property type="entry name" value="RIX1"/>
    <property type="match status" value="1"/>
</dbReference>